<name>A0A261XUU9_9FUNG</name>
<gene>
    <name evidence="2" type="ORF">BZG36_04630</name>
</gene>
<dbReference type="Proteomes" id="UP000242875">
    <property type="component" value="Unassembled WGS sequence"/>
</dbReference>
<dbReference type="SMART" id="SM00256">
    <property type="entry name" value="FBOX"/>
    <property type="match status" value="1"/>
</dbReference>
<dbReference type="SUPFAM" id="SSF81383">
    <property type="entry name" value="F-box domain"/>
    <property type="match status" value="1"/>
</dbReference>
<dbReference type="InterPro" id="IPR036047">
    <property type="entry name" value="F-box-like_dom_sf"/>
</dbReference>
<protein>
    <recommendedName>
        <fullName evidence="1">F-box domain-containing protein</fullName>
    </recommendedName>
</protein>
<evidence type="ECO:0000259" key="1">
    <source>
        <dbReference type="PROSITE" id="PS50181"/>
    </source>
</evidence>
<dbReference type="InterPro" id="IPR001810">
    <property type="entry name" value="F-box_dom"/>
</dbReference>
<dbReference type="GO" id="GO:0033617">
    <property type="term" value="P:mitochondrial respiratory chain complex IV assembly"/>
    <property type="evidence" value="ECO:0007669"/>
    <property type="project" value="InterPro"/>
</dbReference>
<comment type="caution">
    <text evidence="2">The sequence shown here is derived from an EMBL/GenBank/DDBJ whole genome shotgun (WGS) entry which is preliminary data.</text>
</comment>
<evidence type="ECO:0000313" key="3">
    <source>
        <dbReference type="Proteomes" id="UP000242875"/>
    </source>
</evidence>
<dbReference type="OrthoDB" id="2100652at2759"/>
<keyword evidence="3" id="KW-1185">Reference proteome</keyword>
<dbReference type="PANTHER" id="PTHR28523">
    <property type="entry name" value="CYTOCHROME C OXIDASE ASSEMBLY FACTOR 1"/>
    <property type="match status" value="1"/>
</dbReference>
<dbReference type="Pfam" id="PF08695">
    <property type="entry name" value="Coa1"/>
    <property type="match status" value="1"/>
</dbReference>
<dbReference type="GO" id="GO:0005743">
    <property type="term" value="C:mitochondrial inner membrane"/>
    <property type="evidence" value="ECO:0007669"/>
    <property type="project" value="TreeGrafter"/>
</dbReference>
<sequence>MDTLPLEVILHILSYCTPNDIAHVSQASQKLLQICRTDSLWQAHCHDRFRVRRFTPSTELPTFYQLYTRLLRHYGYLLGFWMSLESWRGAFIQVSWNEHLNRLDGERLWPKNRLTNSYHNYSLLPGVFVNDIDCAIERELIFHVSIPPDASNPVVTCLEAEPRRIINFLEQANLSMFIAASAASVGQITQDKLTQYDAKNLETWFLGNALNELSVWRSSLDFPSQLPMPDTPLCFNLLNHGTRTKYLQLPLHILNPPPTTSQDPTMIAPHYGLYAGSYGPHGVEFLLVKEHYTENPLASRRTKVMAHKVTGDRNVPRGQLSWMSNLHDPIRIAEEQEFRGSNVYEGMGQVAFDGFINNSLIPGALILCSPTKLAFAWEDLAHITIYRRFSRTAIASLFARSRICNFGMLRFTRASAILRNGTRRSTPQAILTAHVTITTSARRLPSIEKRPPYLLYGVIGVSLWAGVIAGTTNYQRLNSSVVDGTLFTVRYNDHVQELLGAHVDYADKWPWISGTVNNLKGKVDIRFWVKGDRGVRGRVHFAANRVGSQWKTQEFTLTTEGPDTQCINIITPLLSDVGAPIIQTNDGIVVDGM</sequence>
<proteinExistence type="predicted"/>
<dbReference type="Pfam" id="PF12014">
    <property type="entry name" value="Cyclin_D1_bind"/>
    <property type="match status" value="1"/>
</dbReference>
<evidence type="ECO:0000313" key="2">
    <source>
        <dbReference type="EMBL" id="OZJ02157.1"/>
    </source>
</evidence>
<dbReference type="AlphaFoldDB" id="A0A261XUU9"/>
<dbReference type="InterPro" id="IPR014807">
    <property type="entry name" value="Coa1"/>
</dbReference>
<dbReference type="PROSITE" id="PS50181">
    <property type="entry name" value="FBOX"/>
    <property type="match status" value="1"/>
</dbReference>
<accession>A0A261XUU9</accession>
<dbReference type="InterPro" id="IPR042432">
    <property type="entry name" value="Coa1_fungi"/>
</dbReference>
<organism evidence="2 3">
    <name type="scientific">Bifiguratus adelaidae</name>
    <dbReference type="NCBI Taxonomy" id="1938954"/>
    <lineage>
        <taxon>Eukaryota</taxon>
        <taxon>Fungi</taxon>
        <taxon>Fungi incertae sedis</taxon>
        <taxon>Mucoromycota</taxon>
        <taxon>Mucoromycotina</taxon>
        <taxon>Endogonomycetes</taxon>
        <taxon>Endogonales</taxon>
        <taxon>Endogonales incertae sedis</taxon>
        <taxon>Bifiguratus</taxon>
    </lineage>
</organism>
<dbReference type="EMBL" id="MVBO01000182">
    <property type="protein sequence ID" value="OZJ02157.1"/>
    <property type="molecule type" value="Genomic_DNA"/>
</dbReference>
<dbReference type="Pfam" id="PF12937">
    <property type="entry name" value="F-box-like"/>
    <property type="match status" value="1"/>
</dbReference>
<dbReference type="Gene3D" id="1.20.1280.50">
    <property type="match status" value="1"/>
</dbReference>
<dbReference type="PANTHER" id="PTHR28523:SF1">
    <property type="entry name" value="CYTOCHROME C OXIDASE ASSEMBLY FACTOR 1"/>
    <property type="match status" value="1"/>
</dbReference>
<reference evidence="2 3" key="1">
    <citation type="journal article" date="2017" name="Mycologia">
        <title>Bifiguratus adelaidae, gen. et sp. nov., a new member of Mucoromycotina in endophytic and soil-dwelling habitats.</title>
        <authorList>
            <person name="Torres-Cruz T.J."/>
            <person name="Billingsley Tobias T.L."/>
            <person name="Almatruk M."/>
            <person name="Hesse C."/>
            <person name="Kuske C.R."/>
            <person name="Desiro A."/>
            <person name="Benucci G.M."/>
            <person name="Bonito G."/>
            <person name="Stajich J.E."/>
            <person name="Dunlap C."/>
            <person name="Arnold A.E."/>
            <person name="Porras-Alfaro A."/>
        </authorList>
    </citation>
    <scope>NUCLEOTIDE SEQUENCE [LARGE SCALE GENOMIC DNA]</scope>
    <source>
        <strain evidence="2 3">AZ0501</strain>
    </source>
</reference>
<feature type="domain" description="F-box" evidence="1">
    <location>
        <begin position="1"/>
        <end position="44"/>
    </location>
</feature>